<comment type="caution">
    <text evidence="1">The sequence shown here is derived from an EMBL/GenBank/DDBJ whole genome shotgun (WGS) entry which is preliminary data.</text>
</comment>
<keyword evidence="2" id="KW-1185">Reference proteome</keyword>
<evidence type="ECO:0000313" key="1">
    <source>
        <dbReference type="EMBL" id="KAK1867915.1"/>
    </source>
</evidence>
<gene>
    <name evidence="1" type="ORF">I4F81_010412</name>
</gene>
<dbReference type="EMBL" id="CM020620">
    <property type="protein sequence ID" value="KAK1867915.1"/>
    <property type="molecule type" value="Genomic_DNA"/>
</dbReference>
<sequence>MFNTRRLRFMQSFAFKTGGCGLSGSGTRDLWDLFCEWESDCPPEPAAPRRLRDYFPTPHDIQQALSDDIDAAVEREECDSCVISSSTAHKLYPVRVRVLNAITGHDEWLDIAYIPQVTTERGSAGAGRSRLRRIMVLQRMLYLTFRSLISASHIGVPVPGGEHGTLLAFPRLLLYICDQPEERAVLCLKPGMCFRPCSMCDVLLSDLGTPAELHAGEKDALPTILRLLEVHGHHAHAREKQRRDHLEKTLSINRYPPVLAAMAGLGTPPFLLYKIVALDVLHVLDLGITRLLVHCLVHIFPSMCGDRPPLYGSFTATYNEAYRRLLHLGRRSKASRARPGYLVKLDENQTSLTGREQRHGVWILAFLVAGLFDRQDPPVEQEERAGAQGRDAARANDRDDGDAAAHRLLRSLCNSHGEAIEEADHRGGPQEVACEGDADHCAASASTDEFNWGAYRSAFPNTPLHAAVTAMFCEYALLVGRITRHLGPARATPMTLSEGAALAQQAQEFLLCYATPILRPLRTTKVHRLLCHLLHAVRYHGNILNANTSASESRHKDAKKRYNRTNKRANFTRQLVRHAQGTRAVLLRNAAELEAEKPQDDRVQPRVGDDGYAVDSERQPAPLRRARTVHLEHNLVRHLAAMPGLSMLADGVAVPKHVFFQARLEDGRRVRQVLRASAVFHGMEWYDHVLYQPSGTEPNYGQVRLLVRLPCGSDVAIVAELEHVLSADECPLSARGCTNLQWTTVVVGGEPSAARHVKLHAVPVKNITRVVHVVPDSADMCRRLGVGSSPPSFGEIGEGLCSMRYLLNAFLPDVEQ</sequence>
<proteinExistence type="predicted"/>
<protein>
    <submittedName>
        <fullName evidence="1">Uncharacterized protein</fullName>
    </submittedName>
</protein>
<dbReference type="Proteomes" id="UP000798662">
    <property type="component" value="Chromosome 3"/>
</dbReference>
<accession>A0ACC3CCE2</accession>
<name>A0ACC3CCE2_PYRYE</name>
<reference evidence="1" key="1">
    <citation type="submission" date="2019-11" db="EMBL/GenBank/DDBJ databases">
        <title>Nori genome reveals adaptations in red seaweeds to the harsh intertidal environment.</title>
        <authorList>
            <person name="Wang D."/>
            <person name="Mao Y."/>
        </authorList>
    </citation>
    <scope>NUCLEOTIDE SEQUENCE</scope>
    <source>
        <tissue evidence="1">Gametophyte</tissue>
    </source>
</reference>
<evidence type="ECO:0000313" key="2">
    <source>
        <dbReference type="Proteomes" id="UP000798662"/>
    </source>
</evidence>
<organism evidence="1 2">
    <name type="scientific">Pyropia yezoensis</name>
    <name type="common">Susabi-nori</name>
    <name type="synonym">Porphyra yezoensis</name>
    <dbReference type="NCBI Taxonomy" id="2788"/>
    <lineage>
        <taxon>Eukaryota</taxon>
        <taxon>Rhodophyta</taxon>
        <taxon>Bangiophyceae</taxon>
        <taxon>Bangiales</taxon>
        <taxon>Bangiaceae</taxon>
        <taxon>Pyropia</taxon>
    </lineage>
</organism>